<feature type="binding site" evidence="5">
    <location>
        <position position="112"/>
    </location>
    <ligand>
        <name>substrate</name>
    </ligand>
</feature>
<dbReference type="CDD" id="cd19071">
    <property type="entry name" value="AKR_AKR1-5-like"/>
    <property type="match status" value="1"/>
</dbReference>
<evidence type="ECO:0000256" key="6">
    <source>
        <dbReference type="PIRSR" id="PIRSR000097-3"/>
    </source>
</evidence>
<feature type="site" description="Lowers pKa of active site Tyr" evidence="6">
    <location>
        <position position="81"/>
    </location>
</feature>
<evidence type="ECO:0000256" key="4">
    <source>
        <dbReference type="PIRSR" id="PIRSR000097-1"/>
    </source>
</evidence>
<dbReference type="SUPFAM" id="SSF51430">
    <property type="entry name" value="NAD(P)-linked oxidoreductase"/>
    <property type="match status" value="1"/>
</dbReference>
<dbReference type="InterPro" id="IPR023210">
    <property type="entry name" value="NADP_OxRdtase_dom"/>
</dbReference>
<proteinExistence type="inferred from homology"/>
<evidence type="ECO:0000256" key="3">
    <source>
        <dbReference type="ARBA" id="ARBA00023002"/>
    </source>
</evidence>
<dbReference type="EMBL" id="JAJEQR010000062">
    <property type="protein sequence ID" value="MCC2232338.1"/>
    <property type="molecule type" value="Genomic_DNA"/>
</dbReference>
<keyword evidence="3" id="KW-0560">Oxidoreductase</keyword>
<evidence type="ECO:0000259" key="7">
    <source>
        <dbReference type="Pfam" id="PF00248"/>
    </source>
</evidence>
<dbReference type="AlphaFoldDB" id="A0AAE3EDD3"/>
<dbReference type="PANTHER" id="PTHR43827:SF3">
    <property type="entry name" value="NADP-DEPENDENT OXIDOREDUCTASE DOMAIN-CONTAINING PROTEIN"/>
    <property type="match status" value="1"/>
</dbReference>
<comment type="similarity">
    <text evidence="1">Belongs to the aldo/keto reductase family.</text>
</comment>
<dbReference type="PROSITE" id="PS00063">
    <property type="entry name" value="ALDOKETO_REDUCTASE_3"/>
    <property type="match status" value="1"/>
</dbReference>
<dbReference type="GO" id="GO:0016616">
    <property type="term" value="F:oxidoreductase activity, acting on the CH-OH group of donors, NAD or NADP as acceptor"/>
    <property type="evidence" value="ECO:0007669"/>
    <property type="project" value="UniProtKB-ARBA"/>
</dbReference>
<dbReference type="InterPro" id="IPR036812">
    <property type="entry name" value="NAD(P)_OxRdtase_dom_sf"/>
</dbReference>
<name>A0AAE3EDD3_9FIRM</name>
<keyword evidence="9" id="KW-1185">Reference proteome</keyword>
<organism evidence="8 9">
    <name type="scientific">Hominifimenecus microfluidus</name>
    <dbReference type="NCBI Taxonomy" id="2885348"/>
    <lineage>
        <taxon>Bacteria</taxon>
        <taxon>Bacillati</taxon>
        <taxon>Bacillota</taxon>
        <taxon>Clostridia</taxon>
        <taxon>Lachnospirales</taxon>
        <taxon>Lachnospiraceae</taxon>
        <taxon>Hominifimenecus</taxon>
    </lineage>
</organism>
<feature type="active site" description="Proton donor" evidence="4">
    <location>
        <position position="56"/>
    </location>
</feature>
<evidence type="ECO:0000256" key="2">
    <source>
        <dbReference type="ARBA" id="ARBA00022857"/>
    </source>
</evidence>
<dbReference type="Pfam" id="PF00248">
    <property type="entry name" value="Aldo_ket_red"/>
    <property type="match status" value="1"/>
</dbReference>
<keyword evidence="2" id="KW-0521">NADP</keyword>
<comment type="caution">
    <text evidence="8">The sequence shown here is derived from an EMBL/GenBank/DDBJ whole genome shotgun (WGS) entry which is preliminary data.</text>
</comment>
<feature type="domain" description="NADP-dependent oxidoreductase" evidence="7">
    <location>
        <begin position="33"/>
        <end position="263"/>
    </location>
</feature>
<evidence type="ECO:0000256" key="5">
    <source>
        <dbReference type="PIRSR" id="PIRSR000097-2"/>
    </source>
</evidence>
<dbReference type="InterPro" id="IPR020471">
    <property type="entry name" value="AKR"/>
</dbReference>
<reference evidence="8" key="1">
    <citation type="submission" date="2021-10" db="EMBL/GenBank/DDBJ databases">
        <title>Anaerobic single-cell dispensing facilitates the cultivation of human gut bacteria.</title>
        <authorList>
            <person name="Afrizal A."/>
        </authorList>
    </citation>
    <scope>NUCLEOTIDE SEQUENCE</scope>
    <source>
        <strain evidence="8">CLA-AA-H215</strain>
    </source>
</reference>
<dbReference type="InterPro" id="IPR018170">
    <property type="entry name" value="Aldo/ket_reductase_CS"/>
</dbReference>
<dbReference type="PRINTS" id="PR00069">
    <property type="entry name" value="ALDKETRDTASE"/>
</dbReference>
<protein>
    <submittedName>
        <fullName evidence="8">Aldo/keto reductase</fullName>
    </submittedName>
</protein>
<evidence type="ECO:0000313" key="9">
    <source>
        <dbReference type="Proteomes" id="UP001198182"/>
    </source>
</evidence>
<dbReference type="PANTHER" id="PTHR43827">
    <property type="entry name" value="2,5-DIKETO-D-GLUCONIC ACID REDUCTASE"/>
    <property type="match status" value="1"/>
</dbReference>
<dbReference type="Gene3D" id="3.20.20.100">
    <property type="entry name" value="NADP-dependent oxidoreductase domain"/>
    <property type="match status" value="1"/>
</dbReference>
<evidence type="ECO:0000256" key="1">
    <source>
        <dbReference type="ARBA" id="ARBA00007905"/>
    </source>
</evidence>
<dbReference type="FunFam" id="3.20.20.100:FF:000015">
    <property type="entry name" value="Oxidoreductase, aldo/keto reductase family"/>
    <property type="match status" value="1"/>
</dbReference>
<sequence length="278" mass="32354">MEKTEKIEKNVWKLQDGYEIPQIGFGNYNSFGEEEINAVHWALEAGYRYIDSASCYKNEVEVGEAIRQFGGPREEIFLLSKLWPTDYEHAEAALMKTMKELGVDYLDVYLIHWPGTDETKRLHAYEQLLPLREKGYFRTLGVSNFQPDQMERLKEVFGEYPVINQMECHPSFQQREISDYCKAHEIQVIDYRPINRGAYAQDVKLQEIAAKYGKSVQQVVLRWHIEHGQVPIPKSANQGRIRENINIFDFSLTEEEIHFIDSMETGQRAGSDPFSYNG</sequence>
<dbReference type="Proteomes" id="UP001198182">
    <property type="component" value="Unassembled WGS sequence"/>
</dbReference>
<accession>A0AAE3EDD3</accession>
<gene>
    <name evidence="8" type="ORF">LKD81_15290</name>
</gene>
<dbReference type="PROSITE" id="PS00062">
    <property type="entry name" value="ALDOKETO_REDUCTASE_2"/>
    <property type="match status" value="1"/>
</dbReference>
<dbReference type="PIRSF" id="PIRSF000097">
    <property type="entry name" value="AKR"/>
    <property type="match status" value="1"/>
</dbReference>
<evidence type="ECO:0000313" key="8">
    <source>
        <dbReference type="EMBL" id="MCC2232338.1"/>
    </source>
</evidence>
<dbReference type="RefSeq" id="WP_308454745.1">
    <property type="nucleotide sequence ID" value="NZ_JAJEQR010000062.1"/>
</dbReference>